<dbReference type="SUPFAM" id="SSF55811">
    <property type="entry name" value="Nudix"/>
    <property type="match status" value="1"/>
</dbReference>
<dbReference type="GO" id="GO:0016787">
    <property type="term" value="F:hydrolase activity"/>
    <property type="evidence" value="ECO:0007669"/>
    <property type="project" value="UniProtKB-KW"/>
</dbReference>
<dbReference type="Pfam" id="PF21906">
    <property type="entry name" value="WHD_NrtR"/>
    <property type="match status" value="1"/>
</dbReference>
<dbReference type="InterPro" id="IPR036390">
    <property type="entry name" value="WH_DNA-bd_sf"/>
</dbReference>
<dbReference type="AlphaFoldDB" id="A0A2K8YY07"/>
<dbReference type="InterPro" id="IPR015797">
    <property type="entry name" value="NUDIX_hydrolase-like_dom_sf"/>
</dbReference>
<dbReference type="KEGG" id="spir:CWM47_11885"/>
<dbReference type="EMBL" id="CP025096">
    <property type="protein sequence ID" value="AUD02464.1"/>
    <property type="molecule type" value="Genomic_DNA"/>
</dbReference>
<gene>
    <name evidence="2" type="ORF">CWM47_11885</name>
</gene>
<dbReference type="OrthoDB" id="9786141at2"/>
<feature type="domain" description="Nudix hydrolase" evidence="1">
    <location>
        <begin position="19"/>
        <end position="170"/>
    </location>
</feature>
<name>A0A2K8YY07_9BACT</name>
<protein>
    <submittedName>
        <fullName evidence="2">NUDIX hydrolase</fullName>
    </submittedName>
</protein>
<dbReference type="InterPro" id="IPR054105">
    <property type="entry name" value="WHD_NrtR"/>
</dbReference>
<evidence type="ECO:0000313" key="2">
    <source>
        <dbReference type="EMBL" id="AUD02464.1"/>
    </source>
</evidence>
<dbReference type="PANTHER" id="PTHR43736">
    <property type="entry name" value="ADP-RIBOSE PYROPHOSPHATASE"/>
    <property type="match status" value="1"/>
</dbReference>
<dbReference type="CDD" id="cd18873">
    <property type="entry name" value="NUDIX_NadM_like"/>
    <property type="match status" value="1"/>
</dbReference>
<keyword evidence="3" id="KW-1185">Reference proteome</keyword>
<dbReference type="PROSITE" id="PS51462">
    <property type="entry name" value="NUDIX"/>
    <property type="match status" value="1"/>
</dbReference>
<dbReference type="Gene3D" id="3.90.79.10">
    <property type="entry name" value="Nucleoside Triphosphate Pyrophosphohydrolase"/>
    <property type="match status" value="1"/>
</dbReference>
<accession>A0A2K8YY07</accession>
<dbReference type="RefSeq" id="WP_100988181.1">
    <property type="nucleotide sequence ID" value="NZ_CP025096.1"/>
</dbReference>
<evidence type="ECO:0000313" key="3">
    <source>
        <dbReference type="Proteomes" id="UP000232883"/>
    </source>
</evidence>
<sequence>MNSEEEVLEFVKNGHQQYLPHLSIDPVIFGYHNQQLKILLLKWKGQNGWGLPGGFIKREEPLSEAAHRILAERTGLQDLFLQQFHLFGDSPYRLRERSAGEFKEKYGLDVDDDNWLFVRTLSIGYFALVDYSKVSVRTDFFTEGYQWWDVNEIPPLLFDHNEAVEKALATLRLQIYHQPIGYSLLPEKFTLPEIHTLYETILGKELDQRNFSKKLVALGLIRKLNEQRAIGPHRSPYLYQFEKEAYEDALKHGLVHTY</sequence>
<dbReference type="Pfam" id="PF00293">
    <property type="entry name" value="NUDIX"/>
    <property type="match status" value="1"/>
</dbReference>
<reference evidence="2 3" key="1">
    <citation type="submission" date="2017-11" db="EMBL/GenBank/DDBJ databases">
        <title>Taxonomic description and genome sequences of Spirosoma HA7 sp. nov., isolated from pollen microhabitat of Corylus avellana.</title>
        <authorList>
            <person name="Ambika Manirajan B."/>
            <person name="Suarez C."/>
            <person name="Ratering S."/>
            <person name="Geissler-Plaum R."/>
            <person name="Cardinale M."/>
            <person name="Sylvia S."/>
        </authorList>
    </citation>
    <scope>NUCLEOTIDE SEQUENCE [LARGE SCALE GENOMIC DNA]</scope>
    <source>
        <strain evidence="2 3">HA7</strain>
    </source>
</reference>
<dbReference type="Gene3D" id="1.10.10.10">
    <property type="entry name" value="Winged helix-like DNA-binding domain superfamily/Winged helix DNA-binding domain"/>
    <property type="match status" value="1"/>
</dbReference>
<dbReference type="SUPFAM" id="SSF46785">
    <property type="entry name" value="Winged helix' DNA-binding domain"/>
    <property type="match status" value="1"/>
</dbReference>
<proteinExistence type="predicted"/>
<keyword evidence="2" id="KW-0378">Hydrolase</keyword>
<dbReference type="InterPro" id="IPR036388">
    <property type="entry name" value="WH-like_DNA-bd_sf"/>
</dbReference>
<dbReference type="InterPro" id="IPR000086">
    <property type="entry name" value="NUDIX_hydrolase_dom"/>
</dbReference>
<organism evidence="2 3">
    <name type="scientific">Spirosoma pollinicola</name>
    <dbReference type="NCBI Taxonomy" id="2057025"/>
    <lineage>
        <taxon>Bacteria</taxon>
        <taxon>Pseudomonadati</taxon>
        <taxon>Bacteroidota</taxon>
        <taxon>Cytophagia</taxon>
        <taxon>Cytophagales</taxon>
        <taxon>Cytophagaceae</taxon>
        <taxon>Spirosoma</taxon>
    </lineage>
</organism>
<dbReference type="Proteomes" id="UP000232883">
    <property type="component" value="Chromosome"/>
</dbReference>
<evidence type="ECO:0000259" key="1">
    <source>
        <dbReference type="PROSITE" id="PS51462"/>
    </source>
</evidence>
<dbReference type="PANTHER" id="PTHR43736:SF4">
    <property type="entry name" value="SLR1690 PROTEIN"/>
    <property type="match status" value="1"/>
</dbReference>